<dbReference type="Gene3D" id="3.90.75.20">
    <property type="match status" value="1"/>
</dbReference>
<evidence type="ECO:0000313" key="2">
    <source>
        <dbReference type="EMBL" id="QIR31209.1"/>
    </source>
</evidence>
<dbReference type="InterPro" id="IPR003615">
    <property type="entry name" value="HNH_nuc"/>
</dbReference>
<reference evidence="2 3" key="1">
    <citation type="journal article" date="2020" name="Genes (Basel)">
        <title>Comparative Genomics of Two New HF1-like Haloviruses.</title>
        <authorList>
            <person name="Dyall-Smith M."/>
            <person name="Tang S.L."/>
            <person name="Russ B."/>
            <person name="Chiang P.W."/>
            <person name="Pfeiffer F."/>
        </authorList>
    </citation>
    <scope>NUCLEOTIDE SEQUENCE [LARGE SCALE GENOMIC DNA]</scope>
</reference>
<dbReference type="GO" id="GO:0004519">
    <property type="term" value="F:endonuclease activity"/>
    <property type="evidence" value="ECO:0007669"/>
    <property type="project" value="UniProtKB-KW"/>
</dbReference>
<proteinExistence type="predicted"/>
<dbReference type="Pfam" id="PF13392">
    <property type="entry name" value="HNH_3"/>
    <property type="match status" value="1"/>
</dbReference>
<keyword evidence="2" id="KW-0540">Nuclease</keyword>
<feature type="domain" description="HNH nuclease" evidence="1">
    <location>
        <begin position="31"/>
        <end position="76"/>
    </location>
</feature>
<keyword evidence="3" id="KW-1185">Reference proteome</keyword>
<evidence type="ECO:0000259" key="1">
    <source>
        <dbReference type="Pfam" id="PF13392"/>
    </source>
</evidence>
<name>A0A6G9RW42_9CAUD</name>
<sequence length="96" mass="10967">MSSDRSPAGHCWHHGYEIATNEYEGVQKEVAIHRLIMVAEHGFEAVCQNQVHHLNGVRWDNRPSNLSLMSAADHARLHSEETEFWKYSEQNKPASA</sequence>
<organism evidence="2 3">
    <name type="scientific">Halorubrum virus Serpecor1</name>
    <dbReference type="NCBI Taxonomy" id="2721757"/>
    <lineage>
        <taxon>Viruses</taxon>
        <taxon>Duplodnaviria</taxon>
        <taxon>Heunggongvirae</taxon>
        <taxon>Uroviricota</taxon>
        <taxon>Caudoviricetes</taxon>
        <taxon>Thumleimavirales</taxon>
        <taxon>Hafunaviridae</taxon>
        <taxon>Haloferacalesvirus</taxon>
        <taxon>Haloferacalesvirus serpentinense</taxon>
        <taxon>Haloferacalesvirus Serpecor1</taxon>
    </lineage>
</organism>
<dbReference type="Proteomes" id="UP000501054">
    <property type="component" value="Segment"/>
</dbReference>
<protein>
    <submittedName>
        <fullName evidence="2">HNH endonuclease</fullName>
    </submittedName>
</protein>
<keyword evidence="2" id="KW-0378">Hydrolase</keyword>
<dbReference type="SUPFAM" id="SSF54060">
    <property type="entry name" value="His-Me finger endonucleases"/>
    <property type="match status" value="1"/>
</dbReference>
<dbReference type="EMBL" id="MN901521">
    <property type="protein sequence ID" value="QIR31209.1"/>
    <property type="molecule type" value="Genomic_DNA"/>
</dbReference>
<accession>A0A6G9RW42</accession>
<evidence type="ECO:0000313" key="3">
    <source>
        <dbReference type="Proteomes" id="UP000501054"/>
    </source>
</evidence>
<dbReference type="InterPro" id="IPR044925">
    <property type="entry name" value="His-Me_finger_sf"/>
</dbReference>
<gene>
    <name evidence="2" type="ORF">HrrSp1_225</name>
</gene>
<keyword evidence="2" id="KW-0255">Endonuclease</keyword>